<evidence type="ECO:0000256" key="13">
    <source>
        <dbReference type="ARBA" id="ARBA00030934"/>
    </source>
</evidence>
<dbReference type="Proteomes" id="UP001595533">
    <property type="component" value="Unassembled WGS sequence"/>
</dbReference>
<evidence type="ECO:0000256" key="6">
    <source>
        <dbReference type="ARBA" id="ARBA00022475"/>
    </source>
</evidence>
<keyword evidence="17" id="KW-1185">Reference proteome</keyword>
<feature type="transmembrane region" description="Helical" evidence="15">
    <location>
        <begin position="12"/>
        <end position="38"/>
    </location>
</feature>
<reference evidence="17" key="1">
    <citation type="journal article" date="2019" name="Int. J. Syst. Evol. Microbiol.">
        <title>The Global Catalogue of Microorganisms (GCM) 10K type strain sequencing project: providing services to taxonomists for standard genome sequencing and annotation.</title>
        <authorList>
            <consortium name="The Broad Institute Genomics Platform"/>
            <consortium name="The Broad Institute Genome Sequencing Center for Infectious Disease"/>
            <person name="Wu L."/>
            <person name="Ma J."/>
        </authorList>
    </citation>
    <scope>NUCLEOTIDE SEQUENCE [LARGE SCALE GENOMIC DNA]</scope>
    <source>
        <strain evidence="17">KCTC 42953</strain>
    </source>
</reference>
<evidence type="ECO:0000256" key="8">
    <source>
        <dbReference type="ARBA" id="ARBA00022692"/>
    </source>
</evidence>
<protein>
    <recommendedName>
        <fullName evidence="3">Mercuric transport protein MerT</fullName>
    </recommendedName>
    <alternativeName>
        <fullName evidence="13">Mercury ion transport protein</fullName>
    </alternativeName>
</protein>
<dbReference type="PROSITE" id="PS51257">
    <property type="entry name" value="PROKAR_LIPOPROTEIN"/>
    <property type="match status" value="1"/>
</dbReference>
<feature type="transmembrane region" description="Helical" evidence="15">
    <location>
        <begin position="90"/>
        <end position="109"/>
    </location>
</feature>
<comment type="subcellular location">
    <subcellularLocation>
        <location evidence="1">Cell inner membrane</location>
        <topology evidence="1">Multi-pass membrane protein</topology>
    </subcellularLocation>
</comment>
<evidence type="ECO:0000256" key="7">
    <source>
        <dbReference type="ARBA" id="ARBA00022519"/>
    </source>
</evidence>
<comment type="caution">
    <text evidence="16">The sequence shown here is derived from an EMBL/GenBank/DDBJ whole genome shotgun (WGS) entry which is preliminary data.</text>
</comment>
<evidence type="ECO:0000256" key="5">
    <source>
        <dbReference type="ARBA" id="ARBA00022466"/>
    </source>
</evidence>
<keyword evidence="12 15" id="KW-0472">Membrane</keyword>
<dbReference type="RefSeq" id="WP_077409915.1">
    <property type="nucleotide sequence ID" value="NZ_JBHRTS010000002.1"/>
</dbReference>
<dbReference type="EMBL" id="JBHRTS010000002">
    <property type="protein sequence ID" value="MFC3193234.1"/>
    <property type="molecule type" value="Genomic_DNA"/>
</dbReference>
<keyword evidence="8 15" id="KW-0812">Transmembrane</keyword>
<dbReference type="Gene3D" id="1.10.287.910">
    <property type="entry name" value="bacterial mercury transporter, merf"/>
    <property type="match status" value="1"/>
</dbReference>
<keyword evidence="6" id="KW-1003">Cell membrane</keyword>
<evidence type="ECO:0000256" key="4">
    <source>
        <dbReference type="ARBA" id="ARBA00022448"/>
    </source>
</evidence>
<keyword evidence="11 15" id="KW-1133">Transmembrane helix</keyword>
<evidence type="ECO:0000256" key="3">
    <source>
        <dbReference type="ARBA" id="ARBA00017053"/>
    </source>
</evidence>
<evidence type="ECO:0000256" key="10">
    <source>
        <dbReference type="ARBA" id="ARBA00022914"/>
    </source>
</evidence>
<evidence type="ECO:0000313" key="16">
    <source>
        <dbReference type="EMBL" id="MFC3193234.1"/>
    </source>
</evidence>
<sequence length="114" mass="12751">MISNKRTILTATLAAIGASACCIGPLLLLSLGISGTWISSLTAMEPYSPIFAGITIILLCWAFYRLYITPEQCDDGKLCADKKVLRNQRIIFWIICCILISMITFQYYAEYIID</sequence>
<evidence type="ECO:0000313" key="17">
    <source>
        <dbReference type="Proteomes" id="UP001595533"/>
    </source>
</evidence>
<name>A0ABV7J594_9GAMM</name>
<feature type="transmembrane region" description="Helical" evidence="15">
    <location>
        <begin position="50"/>
        <end position="69"/>
    </location>
</feature>
<keyword evidence="9" id="KW-0479">Metal-binding</keyword>
<evidence type="ECO:0000256" key="12">
    <source>
        <dbReference type="ARBA" id="ARBA00023136"/>
    </source>
</evidence>
<comment type="function">
    <text evidence="14">Involved in mercury resistance. Probably transfers a mercuric ion from the periplasmic Hg(2+)-binding protein MerP to the cytoplasmic mercuric reductase MerA.</text>
</comment>
<organism evidence="16 17">
    <name type="scientific">Marinicella sediminis</name>
    <dbReference type="NCBI Taxonomy" id="1792834"/>
    <lineage>
        <taxon>Bacteria</taxon>
        <taxon>Pseudomonadati</taxon>
        <taxon>Pseudomonadota</taxon>
        <taxon>Gammaproteobacteria</taxon>
        <taxon>Lysobacterales</taxon>
        <taxon>Marinicellaceae</taxon>
        <taxon>Marinicella</taxon>
    </lineage>
</organism>
<accession>A0ABV7J594</accession>
<proteinExistence type="inferred from homology"/>
<gene>
    <name evidence="16" type="ORF">ACFODZ_03155</name>
</gene>
<keyword evidence="5" id="KW-0475">Mercuric resistance</keyword>
<evidence type="ECO:0000256" key="14">
    <source>
        <dbReference type="ARBA" id="ARBA00045720"/>
    </source>
</evidence>
<dbReference type="Pfam" id="PF02411">
    <property type="entry name" value="MerT"/>
    <property type="match status" value="1"/>
</dbReference>
<keyword evidence="4" id="KW-0813">Transport</keyword>
<keyword evidence="10" id="KW-0476">Mercury</keyword>
<dbReference type="InterPro" id="IPR003457">
    <property type="entry name" value="Transprt_MerT"/>
</dbReference>
<comment type="similarity">
    <text evidence="2">Belongs to the MerT family.</text>
</comment>
<evidence type="ECO:0000256" key="2">
    <source>
        <dbReference type="ARBA" id="ARBA00008224"/>
    </source>
</evidence>
<evidence type="ECO:0000256" key="9">
    <source>
        <dbReference type="ARBA" id="ARBA00022723"/>
    </source>
</evidence>
<evidence type="ECO:0000256" key="11">
    <source>
        <dbReference type="ARBA" id="ARBA00022989"/>
    </source>
</evidence>
<evidence type="ECO:0000256" key="1">
    <source>
        <dbReference type="ARBA" id="ARBA00004429"/>
    </source>
</evidence>
<keyword evidence="7" id="KW-0997">Cell inner membrane</keyword>
<evidence type="ECO:0000256" key="15">
    <source>
        <dbReference type="SAM" id="Phobius"/>
    </source>
</evidence>